<proteinExistence type="predicted"/>
<dbReference type="EMBL" id="BMDP01000002">
    <property type="protein sequence ID" value="GGI54699.1"/>
    <property type="molecule type" value="Genomic_DNA"/>
</dbReference>
<dbReference type="PRINTS" id="PR00598">
    <property type="entry name" value="HTHMARR"/>
</dbReference>
<evidence type="ECO:0000256" key="2">
    <source>
        <dbReference type="ARBA" id="ARBA00023125"/>
    </source>
</evidence>
<dbReference type="GO" id="GO:0003677">
    <property type="term" value="F:DNA binding"/>
    <property type="evidence" value="ECO:0007669"/>
    <property type="project" value="UniProtKB-KW"/>
</dbReference>
<dbReference type="PROSITE" id="PS50995">
    <property type="entry name" value="HTH_MARR_2"/>
    <property type="match status" value="1"/>
</dbReference>
<evidence type="ECO:0000256" key="3">
    <source>
        <dbReference type="ARBA" id="ARBA00023163"/>
    </source>
</evidence>
<dbReference type="SUPFAM" id="SSF46785">
    <property type="entry name" value="Winged helix' DNA-binding domain"/>
    <property type="match status" value="1"/>
</dbReference>
<dbReference type="InterPro" id="IPR000835">
    <property type="entry name" value="HTH_MarR-typ"/>
</dbReference>
<keyword evidence="2" id="KW-0238">DNA-binding</keyword>
<reference evidence="5" key="1">
    <citation type="journal article" date="2014" name="Int. J. Syst. Evol. Microbiol.">
        <title>Complete genome sequence of Corynebacterium casei LMG S-19264T (=DSM 44701T), isolated from a smear-ripened cheese.</title>
        <authorList>
            <consortium name="US DOE Joint Genome Institute (JGI-PGF)"/>
            <person name="Walter F."/>
            <person name="Albersmeier A."/>
            <person name="Kalinowski J."/>
            <person name="Ruckert C."/>
        </authorList>
    </citation>
    <scope>NUCLEOTIDE SEQUENCE</scope>
    <source>
        <strain evidence="5">CCM 7664</strain>
    </source>
</reference>
<accession>A0A8J3AW71</accession>
<evidence type="ECO:0000256" key="1">
    <source>
        <dbReference type="ARBA" id="ARBA00023015"/>
    </source>
</evidence>
<dbReference type="InterPro" id="IPR023187">
    <property type="entry name" value="Tscrpt_reg_MarR-type_CS"/>
</dbReference>
<dbReference type="Proteomes" id="UP000627205">
    <property type="component" value="Unassembled WGS sequence"/>
</dbReference>
<comment type="caution">
    <text evidence="5">The sequence shown here is derived from an EMBL/GenBank/DDBJ whole genome shotgun (WGS) entry which is preliminary data.</text>
</comment>
<keyword evidence="3" id="KW-0804">Transcription</keyword>
<dbReference type="RefSeq" id="WP_188420921.1">
    <property type="nucleotide sequence ID" value="NZ_BMDP01000002.1"/>
</dbReference>
<dbReference type="AlphaFoldDB" id="A0A8J3AW71"/>
<evidence type="ECO:0000313" key="5">
    <source>
        <dbReference type="EMBL" id="GGI54699.1"/>
    </source>
</evidence>
<dbReference type="PROSITE" id="PS01117">
    <property type="entry name" value="HTH_MARR_1"/>
    <property type="match status" value="1"/>
</dbReference>
<evidence type="ECO:0000313" key="6">
    <source>
        <dbReference type="Proteomes" id="UP000627205"/>
    </source>
</evidence>
<dbReference type="InterPro" id="IPR036390">
    <property type="entry name" value="WH_DNA-bd_sf"/>
</dbReference>
<dbReference type="PANTHER" id="PTHR42756">
    <property type="entry name" value="TRANSCRIPTIONAL REGULATOR, MARR"/>
    <property type="match status" value="1"/>
</dbReference>
<dbReference type="GO" id="GO:0003700">
    <property type="term" value="F:DNA-binding transcription factor activity"/>
    <property type="evidence" value="ECO:0007669"/>
    <property type="project" value="InterPro"/>
</dbReference>
<protein>
    <submittedName>
        <fullName evidence="5">MarR family transcriptional regulator</fullName>
    </submittedName>
</protein>
<dbReference type="Gene3D" id="1.10.10.10">
    <property type="entry name" value="Winged helix-like DNA-binding domain superfamily/Winged helix DNA-binding domain"/>
    <property type="match status" value="1"/>
</dbReference>
<keyword evidence="6" id="KW-1185">Reference proteome</keyword>
<dbReference type="PANTHER" id="PTHR42756:SF1">
    <property type="entry name" value="TRANSCRIPTIONAL REPRESSOR OF EMRAB OPERON"/>
    <property type="match status" value="1"/>
</dbReference>
<dbReference type="SMART" id="SM00347">
    <property type="entry name" value="HTH_MARR"/>
    <property type="match status" value="1"/>
</dbReference>
<reference evidence="5" key="2">
    <citation type="submission" date="2020-09" db="EMBL/GenBank/DDBJ databases">
        <authorList>
            <person name="Sun Q."/>
            <person name="Sedlacek I."/>
        </authorList>
    </citation>
    <scope>NUCLEOTIDE SEQUENCE</scope>
    <source>
        <strain evidence="5">CCM 7664</strain>
    </source>
</reference>
<evidence type="ECO:0000259" key="4">
    <source>
        <dbReference type="PROSITE" id="PS50995"/>
    </source>
</evidence>
<name>A0A8J3AW71_9BURK</name>
<gene>
    <name evidence="5" type="ORF">GCM10011430_18730</name>
</gene>
<sequence>MSAFDSTAGRIARCRERIPDYPAQLVTLSRLAYHIQKRSQDQLNAVLKKHGLTNVSFTALMVLYGSENETQRASDLGEACSEKPANMTRICNELEQQGLIKRRSGVEDRRSVTISLTAAGRRRVEQLSPEHWAILHRTYEGIAERDLRQHEELLKRQLANLEAEGQ</sequence>
<keyword evidence="1" id="KW-0805">Transcription regulation</keyword>
<feature type="domain" description="HTH marR-type" evidence="4">
    <location>
        <begin position="25"/>
        <end position="159"/>
    </location>
</feature>
<dbReference type="Pfam" id="PF01047">
    <property type="entry name" value="MarR"/>
    <property type="match status" value="1"/>
</dbReference>
<dbReference type="InterPro" id="IPR036388">
    <property type="entry name" value="WH-like_DNA-bd_sf"/>
</dbReference>
<organism evidence="5 6">
    <name type="scientific">Oxalicibacterium solurbis</name>
    <dbReference type="NCBI Taxonomy" id="69280"/>
    <lineage>
        <taxon>Bacteria</taxon>
        <taxon>Pseudomonadati</taxon>
        <taxon>Pseudomonadota</taxon>
        <taxon>Betaproteobacteria</taxon>
        <taxon>Burkholderiales</taxon>
        <taxon>Oxalobacteraceae</taxon>
        <taxon>Oxalicibacterium</taxon>
    </lineage>
</organism>